<organism evidence="1 2">
    <name type="scientific">Candidatus Nanohalobium constans</name>
    <dbReference type="NCBI Taxonomy" id="2565781"/>
    <lineage>
        <taxon>Archaea</taxon>
        <taxon>Candidatus Nanohalarchaeota</taxon>
        <taxon>Candidatus Nanohalobia</taxon>
        <taxon>Candidatus Nanohalobiales</taxon>
        <taxon>Candidatus Nanohalobiaceae</taxon>
        <taxon>Candidatus Nanohalobium</taxon>
    </lineage>
</organism>
<dbReference type="RefSeq" id="WP_153549737.1">
    <property type="nucleotide sequence ID" value="NZ_CP040089.1"/>
</dbReference>
<dbReference type="GeneID" id="42364472"/>
<proteinExistence type="predicted"/>
<dbReference type="KEGG" id="ncon:LC1Nh_0092"/>
<reference evidence="2" key="1">
    <citation type="submission" date="2019-05" db="EMBL/GenBank/DDBJ databases">
        <title>Candidatus Nanohalobium constans, a novel model system to study the DPANN nano-sized archaea: genomic and physiological characterization of a nanoarchaeon co-cultured with its chitinotrophic host.</title>
        <authorList>
            <person name="La Cono V."/>
            <person name="Arcadi E."/>
            <person name="Crisafi F."/>
            <person name="Denaro R."/>
            <person name="La Spada G."/>
            <person name="Messina E."/>
            <person name="Smedile F."/>
            <person name="Toshchakov S.V."/>
            <person name="Shevchenko M.A."/>
            <person name="Golyshin P.N."/>
            <person name="Golyshina O.V."/>
            <person name="Ferrer M."/>
            <person name="Rohde M."/>
            <person name="Mushegian A."/>
            <person name="Sorokin D.Y."/>
            <person name="Giuliano L."/>
            <person name="Yakimov M.M."/>
        </authorList>
    </citation>
    <scope>NUCLEOTIDE SEQUENCE [LARGE SCALE GENOMIC DNA]</scope>
    <source>
        <strain evidence="2">LC1Nh</strain>
    </source>
</reference>
<gene>
    <name evidence="1" type="ORF">LC1Nh_0092</name>
</gene>
<protein>
    <submittedName>
        <fullName evidence="1">Uncharacterized protein</fullName>
    </submittedName>
</protein>
<name>A0A5Q0UFN1_9ARCH</name>
<dbReference type="AlphaFoldDB" id="A0A5Q0UFN1"/>
<keyword evidence="2" id="KW-1185">Reference proteome</keyword>
<evidence type="ECO:0000313" key="1">
    <source>
        <dbReference type="EMBL" id="QGA80000.1"/>
    </source>
</evidence>
<evidence type="ECO:0000313" key="2">
    <source>
        <dbReference type="Proteomes" id="UP000377803"/>
    </source>
</evidence>
<dbReference type="EMBL" id="CP040089">
    <property type="protein sequence ID" value="QGA80000.1"/>
    <property type="molecule type" value="Genomic_DNA"/>
</dbReference>
<dbReference type="Proteomes" id="UP000377803">
    <property type="component" value="Chromosome"/>
</dbReference>
<accession>A0A5Q0UFN1</accession>
<sequence>MIVGFNIDSIDASKGAGSQGNIQVNYAPKIKKVTEQTVNAIDEPVAKIDFEFSVNYMTGDDKAAEIQMSGHILWKGQTDEIIESWEENGELPEEVNAPLMNEMYKKLLSEAVGVADTLNLLPPIPTPKVDQ</sequence>